<gene>
    <name evidence="4" type="ORF">CKO31_06355</name>
</gene>
<comment type="caution">
    <text evidence="4">The sequence shown here is derived from an EMBL/GenBank/DDBJ whole genome shotgun (WGS) entry which is preliminary data.</text>
</comment>
<evidence type="ECO:0000259" key="3">
    <source>
        <dbReference type="PROSITE" id="PS50110"/>
    </source>
</evidence>
<reference evidence="4 5" key="1">
    <citation type="journal article" date="2020" name="Microorganisms">
        <title>Osmotic Adaptation and Compatible Solute Biosynthesis of Phototrophic Bacteria as Revealed from Genome Analyses.</title>
        <authorList>
            <person name="Imhoff J.F."/>
            <person name="Rahn T."/>
            <person name="Kunzel S."/>
            <person name="Keller A."/>
            <person name="Neulinger S.C."/>
        </authorList>
    </citation>
    <scope>NUCLEOTIDE SEQUENCE [LARGE SCALE GENOMIC DNA]</scope>
    <source>
        <strain evidence="4 5">DSM 6210</strain>
    </source>
</reference>
<sequence length="136" mass="14894">MRHGRPLVTREPQTVLIADDSVTNLHVLNNILRRHYRVRATRSGERAVEIATRDHPQAVLLDIMMPDLDGPDVCRRIKAQPELAQVPVIFITGREDDAARDLCAAAGGADVLIKPVNPQTLLEMLAAHIRAAGQAG</sequence>
<accession>A0ABS1CEQ1</accession>
<dbReference type="PANTHER" id="PTHR44591">
    <property type="entry name" value="STRESS RESPONSE REGULATOR PROTEIN 1"/>
    <property type="match status" value="1"/>
</dbReference>
<dbReference type="InterPro" id="IPR001789">
    <property type="entry name" value="Sig_transdc_resp-reg_receiver"/>
</dbReference>
<dbReference type="PROSITE" id="PS50110">
    <property type="entry name" value="RESPONSE_REGULATORY"/>
    <property type="match status" value="1"/>
</dbReference>
<protein>
    <recommendedName>
        <fullName evidence="3">Response regulatory domain-containing protein</fullName>
    </recommendedName>
</protein>
<feature type="domain" description="Response regulatory" evidence="3">
    <location>
        <begin position="14"/>
        <end position="129"/>
    </location>
</feature>
<evidence type="ECO:0000256" key="2">
    <source>
        <dbReference type="PROSITE-ProRule" id="PRU00169"/>
    </source>
</evidence>
<evidence type="ECO:0000313" key="5">
    <source>
        <dbReference type="Proteomes" id="UP000748752"/>
    </source>
</evidence>
<dbReference type="Pfam" id="PF00072">
    <property type="entry name" value="Response_reg"/>
    <property type="match status" value="1"/>
</dbReference>
<evidence type="ECO:0000256" key="1">
    <source>
        <dbReference type="ARBA" id="ARBA00022553"/>
    </source>
</evidence>
<dbReference type="SUPFAM" id="SSF52172">
    <property type="entry name" value="CheY-like"/>
    <property type="match status" value="1"/>
</dbReference>
<keyword evidence="1 2" id="KW-0597">Phosphoprotein</keyword>
<feature type="modified residue" description="4-aspartylphosphate" evidence="2">
    <location>
        <position position="62"/>
    </location>
</feature>
<dbReference type="SMART" id="SM00448">
    <property type="entry name" value="REC"/>
    <property type="match status" value="1"/>
</dbReference>
<dbReference type="Proteomes" id="UP000748752">
    <property type="component" value="Unassembled WGS sequence"/>
</dbReference>
<evidence type="ECO:0000313" key="4">
    <source>
        <dbReference type="EMBL" id="MBK1630374.1"/>
    </source>
</evidence>
<dbReference type="PANTHER" id="PTHR44591:SF3">
    <property type="entry name" value="RESPONSE REGULATORY DOMAIN-CONTAINING PROTEIN"/>
    <property type="match status" value="1"/>
</dbReference>
<organism evidence="4 5">
    <name type="scientific">Thiohalocapsa halophila</name>
    <dbReference type="NCBI Taxonomy" id="69359"/>
    <lineage>
        <taxon>Bacteria</taxon>
        <taxon>Pseudomonadati</taxon>
        <taxon>Pseudomonadota</taxon>
        <taxon>Gammaproteobacteria</taxon>
        <taxon>Chromatiales</taxon>
        <taxon>Chromatiaceae</taxon>
        <taxon>Thiohalocapsa</taxon>
    </lineage>
</organism>
<proteinExistence type="predicted"/>
<dbReference type="InterPro" id="IPR011006">
    <property type="entry name" value="CheY-like_superfamily"/>
</dbReference>
<keyword evidence="5" id="KW-1185">Reference proteome</keyword>
<dbReference type="EMBL" id="NRRV01000011">
    <property type="protein sequence ID" value="MBK1630374.1"/>
    <property type="molecule type" value="Genomic_DNA"/>
</dbReference>
<name>A0ABS1CEQ1_9GAMM</name>
<dbReference type="InterPro" id="IPR050595">
    <property type="entry name" value="Bact_response_regulator"/>
</dbReference>
<dbReference type="Gene3D" id="3.40.50.2300">
    <property type="match status" value="1"/>
</dbReference>